<dbReference type="Pfam" id="PF00440">
    <property type="entry name" value="TetR_N"/>
    <property type="match status" value="1"/>
</dbReference>
<evidence type="ECO:0000256" key="2">
    <source>
        <dbReference type="ARBA" id="ARBA00023125"/>
    </source>
</evidence>
<evidence type="ECO:0000313" key="7">
    <source>
        <dbReference type="Proteomes" id="UP000254291"/>
    </source>
</evidence>
<accession>A0A378SUE5</accession>
<dbReference type="PANTHER" id="PTHR30055:SF151">
    <property type="entry name" value="TRANSCRIPTIONAL REGULATORY PROTEIN"/>
    <property type="match status" value="1"/>
</dbReference>
<dbReference type="InterPro" id="IPR001647">
    <property type="entry name" value="HTH_TetR"/>
</dbReference>
<protein>
    <submittedName>
        <fullName evidence="6">TetR family transcriptional regulator</fullName>
    </submittedName>
</protein>
<evidence type="ECO:0000256" key="4">
    <source>
        <dbReference type="PROSITE-ProRule" id="PRU00335"/>
    </source>
</evidence>
<dbReference type="SUPFAM" id="SSF48498">
    <property type="entry name" value="Tetracyclin repressor-like, C-terminal domain"/>
    <property type="match status" value="1"/>
</dbReference>
<dbReference type="GO" id="GO:0003700">
    <property type="term" value="F:DNA-binding transcription factor activity"/>
    <property type="evidence" value="ECO:0007669"/>
    <property type="project" value="TreeGrafter"/>
</dbReference>
<evidence type="ECO:0000256" key="1">
    <source>
        <dbReference type="ARBA" id="ARBA00023015"/>
    </source>
</evidence>
<dbReference type="InterPro" id="IPR009057">
    <property type="entry name" value="Homeodomain-like_sf"/>
</dbReference>
<feature type="domain" description="HTH tetR-type" evidence="5">
    <location>
        <begin position="23"/>
        <end position="83"/>
    </location>
</feature>
<keyword evidence="2 4" id="KW-0238">DNA-binding</keyword>
<sequence length="202" mass="21681">MSGDEAAVATRTRRSSSVLPYGALDREHVVKHLLELARRVGVDNVTMRGLAAEAGTSASSLYYHVKDKAALMDLLAESVIESIEVPADGDWKQRIGALYTNAWTAMYDIPGVAAMLQQRPLTGAAHAMDRTAKAIMAESGWPAEQIARAHAVLYIHLLGSIQLEHHLRDAGISGGSEDGGYAVFQHGLRVILTGLQHTSSSP</sequence>
<dbReference type="GO" id="GO:0000976">
    <property type="term" value="F:transcription cis-regulatory region binding"/>
    <property type="evidence" value="ECO:0007669"/>
    <property type="project" value="TreeGrafter"/>
</dbReference>
<gene>
    <name evidence="6" type="primary">tetR_6</name>
    <name evidence="6" type="ORF">NCTC10742_05229</name>
</gene>
<keyword evidence="1" id="KW-0805">Transcription regulation</keyword>
<dbReference type="Gene3D" id="1.10.357.10">
    <property type="entry name" value="Tetracycline Repressor, domain 2"/>
    <property type="match status" value="1"/>
</dbReference>
<organism evidence="6 7">
    <name type="scientific">Mycolicibacterium gilvum</name>
    <dbReference type="NCBI Taxonomy" id="1804"/>
    <lineage>
        <taxon>Bacteria</taxon>
        <taxon>Bacillati</taxon>
        <taxon>Actinomycetota</taxon>
        <taxon>Actinomycetes</taxon>
        <taxon>Mycobacteriales</taxon>
        <taxon>Mycobacteriaceae</taxon>
        <taxon>Mycolicibacterium</taxon>
    </lineage>
</organism>
<evidence type="ECO:0000256" key="3">
    <source>
        <dbReference type="ARBA" id="ARBA00023163"/>
    </source>
</evidence>
<feature type="DNA-binding region" description="H-T-H motif" evidence="4">
    <location>
        <begin position="46"/>
        <end position="65"/>
    </location>
</feature>
<dbReference type="InterPro" id="IPR050109">
    <property type="entry name" value="HTH-type_TetR-like_transc_reg"/>
</dbReference>
<name>A0A378SUE5_9MYCO</name>
<dbReference type="PROSITE" id="PS50977">
    <property type="entry name" value="HTH_TETR_2"/>
    <property type="match status" value="1"/>
</dbReference>
<dbReference type="PANTHER" id="PTHR30055">
    <property type="entry name" value="HTH-TYPE TRANSCRIPTIONAL REGULATOR RUTR"/>
    <property type="match status" value="1"/>
</dbReference>
<dbReference type="EMBL" id="UGQM01000001">
    <property type="protein sequence ID" value="STZ45965.1"/>
    <property type="molecule type" value="Genomic_DNA"/>
</dbReference>
<dbReference type="Gene3D" id="1.10.10.60">
    <property type="entry name" value="Homeodomain-like"/>
    <property type="match status" value="1"/>
</dbReference>
<reference evidence="6 7" key="1">
    <citation type="submission" date="2018-06" db="EMBL/GenBank/DDBJ databases">
        <authorList>
            <consortium name="Pathogen Informatics"/>
            <person name="Doyle S."/>
        </authorList>
    </citation>
    <scope>NUCLEOTIDE SEQUENCE [LARGE SCALE GENOMIC DNA]</scope>
    <source>
        <strain evidence="6 7">NCTC10742</strain>
    </source>
</reference>
<dbReference type="Proteomes" id="UP000254291">
    <property type="component" value="Unassembled WGS sequence"/>
</dbReference>
<evidence type="ECO:0000313" key="6">
    <source>
        <dbReference type="EMBL" id="STZ45965.1"/>
    </source>
</evidence>
<proteinExistence type="predicted"/>
<dbReference type="SUPFAM" id="SSF46689">
    <property type="entry name" value="Homeodomain-like"/>
    <property type="match status" value="1"/>
</dbReference>
<dbReference type="InterPro" id="IPR036271">
    <property type="entry name" value="Tet_transcr_reg_TetR-rel_C_sf"/>
</dbReference>
<evidence type="ECO:0000259" key="5">
    <source>
        <dbReference type="PROSITE" id="PS50977"/>
    </source>
</evidence>
<dbReference type="AlphaFoldDB" id="A0A378SUE5"/>
<keyword evidence="3" id="KW-0804">Transcription</keyword>